<reference evidence="2" key="2">
    <citation type="submission" date="2017-02" db="EMBL/GenBank/DDBJ databases">
        <title>Sunflower complete genome.</title>
        <authorList>
            <person name="Langlade N."/>
            <person name="Munos S."/>
        </authorList>
    </citation>
    <scope>NUCLEOTIDE SEQUENCE [LARGE SCALE GENOMIC DNA]</scope>
    <source>
        <tissue evidence="2">Leaves</tissue>
    </source>
</reference>
<name>A0A1Y3BXN2_HELAN</name>
<accession>A0A1Y3BXN2</accession>
<dbReference type="Proteomes" id="UP000215914">
    <property type="component" value="Unassembled WGS sequence"/>
</dbReference>
<evidence type="ECO:0000313" key="2">
    <source>
        <dbReference type="EMBL" id="OTF84266.1"/>
    </source>
</evidence>
<gene>
    <name evidence="2" type="ORF">HannXRQ_Chr00c0881g0577731</name>
    <name evidence="1" type="ORF">HanXRQr2_Chr13g0579801</name>
</gene>
<organism evidence="2">
    <name type="scientific">Helianthus annuus</name>
    <name type="common">Common sunflower</name>
    <dbReference type="NCBI Taxonomy" id="4232"/>
    <lineage>
        <taxon>Eukaryota</taxon>
        <taxon>Viridiplantae</taxon>
        <taxon>Streptophyta</taxon>
        <taxon>Embryophyta</taxon>
        <taxon>Tracheophyta</taxon>
        <taxon>Spermatophyta</taxon>
        <taxon>Magnoliopsida</taxon>
        <taxon>eudicotyledons</taxon>
        <taxon>Gunneridae</taxon>
        <taxon>Pentapetalae</taxon>
        <taxon>asterids</taxon>
        <taxon>campanulids</taxon>
        <taxon>Asterales</taxon>
        <taxon>Asteraceae</taxon>
        <taxon>Asteroideae</taxon>
        <taxon>Heliantheae alliance</taxon>
        <taxon>Heliantheae</taxon>
        <taxon>Helianthus</taxon>
    </lineage>
</organism>
<protein>
    <submittedName>
        <fullName evidence="2">Putative START-like domain-containing protein</fullName>
    </submittedName>
    <submittedName>
        <fullName evidence="1">START-like domain superfamily protein</fullName>
    </submittedName>
</protein>
<dbReference type="Gramene" id="mRNA:HanXRQr2_Chr13g0579801">
    <property type="protein sequence ID" value="mRNA:HanXRQr2_Chr13g0579801"/>
    <property type="gene ID" value="HanXRQr2_Chr13g0579801"/>
</dbReference>
<evidence type="ECO:0000313" key="3">
    <source>
        <dbReference type="Proteomes" id="UP000215914"/>
    </source>
</evidence>
<proteinExistence type="predicted"/>
<dbReference type="InterPro" id="IPR023393">
    <property type="entry name" value="START-like_dom_sf"/>
</dbReference>
<dbReference type="OrthoDB" id="1858506at2759"/>
<dbReference type="InParanoid" id="A0A1Y3BXN2"/>
<dbReference type="EMBL" id="KZ114202">
    <property type="protein sequence ID" value="OTF84266.1"/>
    <property type="molecule type" value="Genomic_DNA"/>
</dbReference>
<evidence type="ECO:0000313" key="1">
    <source>
        <dbReference type="EMBL" id="KAF5772659.1"/>
    </source>
</evidence>
<reference evidence="1" key="3">
    <citation type="submission" date="2020-06" db="EMBL/GenBank/DDBJ databases">
        <title>Helianthus annuus Genome sequencing and assembly Release 2.</title>
        <authorList>
            <person name="Gouzy J."/>
            <person name="Langlade N."/>
            <person name="Munos S."/>
        </authorList>
    </citation>
    <scope>NUCLEOTIDE SEQUENCE</scope>
    <source>
        <tissue evidence="1">Leaves</tissue>
    </source>
</reference>
<reference evidence="1" key="1">
    <citation type="journal article" date="2017" name="Nature">
        <title>The sunflower genome provides insights into oil metabolism, flowering and Asterid evolution.</title>
        <authorList>
            <person name="Badouin H."/>
            <person name="Gouzy J."/>
            <person name="Grassa C.J."/>
            <person name="Murat F."/>
            <person name="Staton S.E."/>
            <person name="Cottret L."/>
            <person name="Lelandais-Briere C."/>
            <person name="Owens G.L."/>
            <person name="Carrere S."/>
            <person name="Mayjonade B."/>
            <person name="Legrand L."/>
            <person name="Gill N."/>
            <person name="Kane N.C."/>
            <person name="Bowers J.E."/>
            <person name="Hubner S."/>
            <person name="Bellec A."/>
            <person name="Berard A."/>
            <person name="Berges H."/>
            <person name="Blanchet N."/>
            <person name="Boniface M.C."/>
            <person name="Brunel D."/>
            <person name="Catrice O."/>
            <person name="Chaidir N."/>
            <person name="Claudel C."/>
            <person name="Donnadieu C."/>
            <person name="Faraut T."/>
            <person name="Fievet G."/>
            <person name="Helmstetter N."/>
            <person name="King M."/>
            <person name="Knapp S.J."/>
            <person name="Lai Z."/>
            <person name="Le Paslier M.C."/>
            <person name="Lippi Y."/>
            <person name="Lorenzon L."/>
            <person name="Mandel J.R."/>
            <person name="Marage G."/>
            <person name="Marchand G."/>
            <person name="Marquand E."/>
            <person name="Bret-Mestries E."/>
            <person name="Morien E."/>
            <person name="Nambeesan S."/>
            <person name="Nguyen T."/>
            <person name="Pegot-Espagnet P."/>
            <person name="Pouilly N."/>
            <person name="Raftis F."/>
            <person name="Sallet E."/>
            <person name="Schiex T."/>
            <person name="Thomas J."/>
            <person name="Vandecasteele C."/>
            <person name="Vares D."/>
            <person name="Vear F."/>
            <person name="Vautrin S."/>
            <person name="Crespi M."/>
            <person name="Mangin B."/>
            <person name="Burke J.M."/>
            <person name="Salse J."/>
            <person name="Munos S."/>
            <person name="Vincourt P."/>
            <person name="Rieseberg L.H."/>
            <person name="Langlade N.B."/>
        </authorList>
    </citation>
    <scope>NUCLEOTIDE SEQUENCE</scope>
    <source>
        <tissue evidence="1">Leaves</tissue>
    </source>
</reference>
<dbReference type="AlphaFoldDB" id="A0A1Y3BXN2"/>
<sequence>MDSIPSANWVSEIHKMVPDATVWESEITSSIAPSKVFHDFVLAYLEFMAKTFIPKQFGPEVVTLEGDGFGGEAVDYTVKEITSEQMRPMRYTIFGEDIENFSCNYIYSGNTMHLEEMKVIPLVDEGCTLKYKRTYLNEVTEDDVMDHKLSLTQVFNVFEATVV</sequence>
<keyword evidence="3" id="KW-1185">Reference proteome</keyword>
<dbReference type="Gene3D" id="3.30.530.20">
    <property type="match status" value="1"/>
</dbReference>
<dbReference type="EMBL" id="MNCJ02000328">
    <property type="protein sequence ID" value="KAF5772659.1"/>
    <property type="molecule type" value="Genomic_DNA"/>
</dbReference>